<evidence type="ECO:0000256" key="1">
    <source>
        <dbReference type="ARBA" id="ARBA00001974"/>
    </source>
</evidence>
<evidence type="ECO:0000256" key="8">
    <source>
        <dbReference type="ARBA" id="ARBA00022989"/>
    </source>
</evidence>
<keyword evidence="4 13" id="KW-0812">Transmembrane</keyword>
<dbReference type="InterPro" id="IPR017927">
    <property type="entry name" value="FAD-bd_FR_type"/>
</dbReference>
<dbReference type="SUPFAM" id="SSF52343">
    <property type="entry name" value="Ferredoxin reductase-like, C-terminal NADP-linked domain"/>
    <property type="match status" value="1"/>
</dbReference>
<keyword evidence="11" id="KW-0411">Iron-sulfur</keyword>
<dbReference type="PANTHER" id="PTHR47354">
    <property type="entry name" value="NADH OXIDOREDUCTASE HCR"/>
    <property type="match status" value="1"/>
</dbReference>
<evidence type="ECO:0000256" key="10">
    <source>
        <dbReference type="ARBA" id="ARBA00023004"/>
    </source>
</evidence>
<feature type="transmembrane region" description="Helical" evidence="13">
    <location>
        <begin position="74"/>
        <end position="91"/>
    </location>
</feature>
<dbReference type="Gene3D" id="2.40.30.10">
    <property type="entry name" value="Translation factors"/>
    <property type="match status" value="1"/>
</dbReference>
<keyword evidence="6" id="KW-0479">Metal-binding</keyword>
<comment type="cofactor">
    <cofactor evidence="1">
        <name>FAD</name>
        <dbReference type="ChEBI" id="CHEBI:57692"/>
    </cofactor>
</comment>
<feature type="transmembrane region" description="Helical" evidence="13">
    <location>
        <begin position="187"/>
        <end position="206"/>
    </location>
</feature>
<organism evidence="15 16">
    <name type="scientific">Dactylosporangium maewongense</name>
    <dbReference type="NCBI Taxonomy" id="634393"/>
    <lineage>
        <taxon>Bacteria</taxon>
        <taxon>Bacillati</taxon>
        <taxon>Actinomycetota</taxon>
        <taxon>Actinomycetes</taxon>
        <taxon>Micromonosporales</taxon>
        <taxon>Micromonosporaceae</taxon>
        <taxon>Dactylosporangium</taxon>
    </lineage>
</organism>
<keyword evidence="7" id="KW-0274">FAD</keyword>
<dbReference type="InterPro" id="IPR013130">
    <property type="entry name" value="Fe3_Rdtase_TM_dom"/>
</dbReference>
<evidence type="ECO:0000256" key="6">
    <source>
        <dbReference type="ARBA" id="ARBA00022723"/>
    </source>
</evidence>
<evidence type="ECO:0000256" key="12">
    <source>
        <dbReference type="ARBA" id="ARBA00023136"/>
    </source>
</evidence>
<feature type="transmembrane region" description="Helical" evidence="13">
    <location>
        <begin position="152"/>
        <end position="175"/>
    </location>
</feature>
<gene>
    <name evidence="15" type="ORF">GCM10009827_032030</name>
</gene>
<reference evidence="15 16" key="1">
    <citation type="journal article" date="2019" name="Int. J. Syst. Evol. Microbiol.">
        <title>The Global Catalogue of Microorganisms (GCM) 10K type strain sequencing project: providing services to taxonomists for standard genome sequencing and annotation.</title>
        <authorList>
            <consortium name="The Broad Institute Genomics Platform"/>
            <consortium name="The Broad Institute Genome Sequencing Center for Infectious Disease"/>
            <person name="Wu L."/>
            <person name="Ma J."/>
        </authorList>
    </citation>
    <scope>NUCLEOTIDE SEQUENCE [LARGE SCALE GENOMIC DNA]</scope>
    <source>
        <strain evidence="15 16">JCM 15933</strain>
    </source>
</reference>
<evidence type="ECO:0000256" key="13">
    <source>
        <dbReference type="SAM" id="Phobius"/>
    </source>
</evidence>
<keyword evidence="5" id="KW-0001">2Fe-2S</keyword>
<accession>A0ABN2AA70</accession>
<feature type="transmembrane region" description="Helical" evidence="13">
    <location>
        <begin position="32"/>
        <end position="54"/>
    </location>
</feature>
<dbReference type="Gene3D" id="3.40.50.80">
    <property type="entry name" value="Nucleotide-binding domain of ferredoxin-NADP reductase (FNR) module"/>
    <property type="match status" value="1"/>
</dbReference>
<keyword evidence="12 13" id="KW-0472">Membrane</keyword>
<evidence type="ECO:0000259" key="14">
    <source>
        <dbReference type="PROSITE" id="PS51384"/>
    </source>
</evidence>
<proteinExistence type="predicted"/>
<dbReference type="Pfam" id="PF01794">
    <property type="entry name" value="Ferric_reduct"/>
    <property type="match status" value="1"/>
</dbReference>
<keyword evidence="3" id="KW-0285">Flavoprotein</keyword>
<dbReference type="InterPro" id="IPR039261">
    <property type="entry name" value="FNR_nucleotide-bd"/>
</dbReference>
<evidence type="ECO:0000256" key="2">
    <source>
        <dbReference type="ARBA" id="ARBA00004141"/>
    </source>
</evidence>
<evidence type="ECO:0000256" key="5">
    <source>
        <dbReference type="ARBA" id="ARBA00022714"/>
    </source>
</evidence>
<protein>
    <submittedName>
        <fullName evidence="15">Ferredoxin reductase family protein</fullName>
    </submittedName>
</protein>
<dbReference type="InterPro" id="IPR017938">
    <property type="entry name" value="Riboflavin_synthase-like_b-brl"/>
</dbReference>
<evidence type="ECO:0000256" key="3">
    <source>
        <dbReference type="ARBA" id="ARBA00022630"/>
    </source>
</evidence>
<name>A0ABN2AA70_9ACTN</name>
<evidence type="ECO:0000256" key="11">
    <source>
        <dbReference type="ARBA" id="ARBA00023014"/>
    </source>
</evidence>
<dbReference type="EMBL" id="BAAAQD010000005">
    <property type="protein sequence ID" value="GAA1514850.1"/>
    <property type="molecule type" value="Genomic_DNA"/>
</dbReference>
<keyword evidence="9" id="KW-0560">Oxidoreductase</keyword>
<comment type="subcellular location">
    <subcellularLocation>
        <location evidence="2">Membrane</location>
        <topology evidence="2">Multi-pass membrane protein</topology>
    </subcellularLocation>
</comment>
<dbReference type="PANTHER" id="PTHR47354:SF8">
    <property type="entry name" value="1,2-PHENYLACETYL-COA EPOXIDASE, SUBUNIT E"/>
    <property type="match status" value="1"/>
</dbReference>
<evidence type="ECO:0000313" key="16">
    <source>
        <dbReference type="Proteomes" id="UP001501470"/>
    </source>
</evidence>
<evidence type="ECO:0000256" key="7">
    <source>
        <dbReference type="ARBA" id="ARBA00022827"/>
    </source>
</evidence>
<evidence type="ECO:0000256" key="4">
    <source>
        <dbReference type="ARBA" id="ARBA00022692"/>
    </source>
</evidence>
<keyword evidence="10" id="KW-0408">Iron</keyword>
<keyword evidence="16" id="KW-1185">Reference proteome</keyword>
<dbReference type="Proteomes" id="UP001501470">
    <property type="component" value="Unassembled WGS sequence"/>
</dbReference>
<dbReference type="InterPro" id="IPR013112">
    <property type="entry name" value="FAD-bd_8"/>
</dbReference>
<dbReference type="InterPro" id="IPR001433">
    <property type="entry name" value="OxRdtase_FAD/NAD-bd"/>
</dbReference>
<feature type="transmembrane region" description="Helical" evidence="13">
    <location>
        <begin position="218"/>
        <end position="238"/>
    </location>
</feature>
<evidence type="ECO:0000256" key="9">
    <source>
        <dbReference type="ARBA" id="ARBA00023002"/>
    </source>
</evidence>
<dbReference type="Pfam" id="PF00175">
    <property type="entry name" value="NAD_binding_1"/>
    <property type="match status" value="1"/>
</dbReference>
<evidence type="ECO:0000313" key="15">
    <source>
        <dbReference type="EMBL" id="GAA1514850.1"/>
    </source>
</evidence>
<sequence length="468" mass="52372">MDIQGALREPVPGAVIPREFRRPYRRRRSVDAWRAVTIAAFWLGLVATLLPWWWNTPAGFLRDPATSLTAVGRITGLVAGYVLLVQVLLMSRVAWLDRWLGARDLLHWHRDLGVFVVAAVLAHAAFTVLGYAKLERVGPAREVVRLLTVDKYTGMLGAFVGTGLLVALAVLALPLLRRRMSYEVWHLLHLTSYLVLVLSVGHQFAVGQEMSAPGFSRAFSLALWCAVVGAVLWGRLFAPVRMNLRHRFRVRSVVLEGPDMISIYIGGDRLPELRVRAGQFFRWRFLDDRNWWQAHPFSMSAAPNDDWLRLTVKVVGDHTAGLRRLRPGTRVFVEGPSGDFTADRRRQARALLIAGGSGIGPIRALLEELPPRTVVLYRARNAGELVFREELSLLAEARDAQVWYVTGGRDDPGPRRAFSPRGLLELVPDLTRRDVYLCGSAGLVDASVVALRRAGVPARQIHLDPFEF</sequence>
<dbReference type="PROSITE" id="PS51384">
    <property type="entry name" value="FAD_FR"/>
    <property type="match status" value="1"/>
</dbReference>
<dbReference type="InterPro" id="IPR050415">
    <property type="entry name" value="MRET"/>
</dbReference>
<keyword evidence="8 13" id="KW-1133">Transmembrane helix</keyword>
<dbReference type="CDD" id="cd06198">
    <property type="entry name" value="FNR_like_3"/>
    <property type="match status" value="1"/>
</dbReference>
<dbReference type="SUPFAM" id="SSF63380">
    <property type="entry name" value="Riboflavin synthase domain-like"/>
    <property type="match status" value="1"/>
</dbReference>
<comment type="caution">
    <text evidence="15">The sequence shown here is derived from an EMBL/GenBank/DDBJ whole genome shotgun (WGS) entry which is preliminary data.</text>
</comment>
<feature type="transmembrane region" description="Helical" evidence="13">
    <location>
        <begin position="112"/>
        <end position="132"/>
    </location>
</feature>
<feature type="domain" description="FAD-binding FR-type" evidence="14">
    <location>
        <begin position="243"/>
        <end position="343"/>
    </location>
</feature>
<dbReference type="Pfam" id="PF08022">
    <property type="entry name" value="FAD_binding_8"/>
    <property type="match status" value="1"/>
</dbReference>